<protein>
    <submittedName>
        <fullName evidence="3">EAL domain-containing protein</fullName>
    </submittedName>
</protein>
<comment type="caution">
    <text evidence="3">The sequence shown here is derived from an EMBL/GenBank/DDBJ whole genome shotgun (WGS) entry which is preliminary data.</text>
</comment>
<dbReference type="InterPro" id="IPR001633">
    <property type="entry name" value="EAL_dom"/>
</dbReference>
<dbReference type="Proteomes" id="UP000462621">
    <property type="component" value="Unassembled WGS sequence"/>
</dbReference>
<dbReference type="NCBIfam" id="TIGR00254">
    <property type="entry name" value="GGDEF"/>
    <property type="match status" value="1"/>
</dbReference>
<dbReference type="InterPro" id="IPR000160">
    <property type="entry name" value="GGDEF_dom"/>
</dbReference>
<evidence type="ECO:0000313" key="3">
    <source>
        <dbReference type="EMBL" id="MZI95447.1"/>
    </source>
</evidence>
<dbReference type="Pfam" id="PF00990">
    <property type="entry name" value="GGDEF"/>
    <property type="match status" value="1"/>
</dbReference>
<dbReference type="PROSITE" id="PS50887">
    <property type="entry name" value="GGDEF"/>
    <property type="match status" value="1"/>
</dbReference>
<dbReference type="CDD" id="cd01948">
    <property type="entry name" value="EAL"/>
    <property type="match status" value="1"/>
</dbReference>
<dbReference type="CDD" id="cd01949">
    <property type="entry name" value="GGDEF"/>
    <property type="match status" value="1"/>
</dbReference>
<evidence type="ECO:0000259" key="1">
    <source>
        <dbReference type="PROSITE" id="PS50883"/>
    </source>
</evidence>
<feature type="domain" description="GGDEF" evidence="2">
    <location>
        <begin position="196"/>
        <end position="325"/>
    </location>
</feature>
<accession>A0A7X4LNY7</accession>
<dbReference type="SMART" id="SM00052">
    <property type="entry name" value="EAL"/>
    <property type="match status" value="1"/>
</dbReference>
<feature type="domain" description="EAL" evidence="1">
    <location>
        <begin position="334"/>
        <end position="594"/>
    </location>
</feature>
<dbReference type="Gene3D" id="3.30.70.270">
    <property type="match status" value="1"/>
</dbReference>
<organism evidence="3 4">
    <name type="scientific">Vibrio eleionomae</name>
    <dbReference type="NCBI Taxonomy" id="2653505"/>
    <lineage>
        <taxon>Bacteria</taxon>
        <taxon>Pseudomonadati</taxon>
        <taxon>Pseudomonadota</taxon>
        <taxon>Gammaproteobacteria</taxon>
        <taxon>Vibrionales</taxon>
        <taxon>Vibrionaceae</taxon>
        <taxon>Vibrio</taxon>
    </lineage>
</organism>
<evidence type="ECO:0000313" key="4">
    <source>
        <dbReference type="Proteomes" id="UP000462621"/>
    </source>
</evidence>
<dbReference type="InterPro" id="IPR029787">
    <property type="entry name" value="Nucleotide_cyclase"/>
</dbReference>
<dbReference type="Gene3D" id="3.20.20.450">
    <property type="entry name" value="EAL domain"/>
    <property type="match status" value="1"/>
</dbReference>
<evidence type="ECO:0000259" key="2">
    <source>
        <dbReference type="PROSITE" id="PS50887"/>
    </source>
</evidence>
<dbReference type="Pfam" id="PF00563">
    <property type="entry name" value="EAL"/>
    <property type="match status" value="1"/>
</dbReference>
<dbReference type="EMBL" id="WEKT01000056">
    <property type="protein sequence ID" value="MZI95447.1"/>
    <property type="molecule type" value="Genomic_DNA"/>
</dbReference>
<dbReference type="PANTHER" id="PTHR33121:SF79">
    <property type="entry name" value="CYCLIC DI-GMP PHOSPHODIESTERASE PDED-RELATED"/>
    <property type="match status" value="1"/>
</dbReference>
<dbReference type="AlphaFoldDB" id="A0A7X4LNY7"/>
<dbReference type="InterPro" id="IPR035919">
    <property type="entry name" value="EAL_sf"/>
</dbReference>
<dbReference type="SUPFAM" id="SSF55073">
    <property type="entry name" value="Nucleotide cyclase"/>
    <property type="match status" value="1"/>
</dbReference>
<dbReference type="SUPFAM" id="SSF141868">
    <property type="entry name" value="EAL domain-like"/>
    <property type="match status" value="1"/>
</dbReference>
<proteinExistence type="predicted"/>
<dbReference type="SMART" id="SM00267">
    <property type="entry name" value="GGDEF"/>
    <property type="match status" value="1"/>
</dbReference>
<reference evidence="3 4" key="1">
    <citation type="submission" date="2019-10" db="EMBL/GenBank/DDBJ databases">
        <title>Vibrio sp. nov. isolated from a shrimp pond.</title>
        <authorList>
            <person name="Gomez-Gil B."/>
            <person name="Enciso-Ibarra J."/>
            <person name="Enciso-Ibarra K."/>
            <person name="Bolan-Mejia C."/>
        </authorList>
    </citation>
    <scope>NUCLEOTIDE SEQUENCE [LARGE SCALE GENOMIC DNA]</scope>
    <source>
        <strain evidence="3 4">CAIM 722</strain>
    </source>
</reference>
<name>A0A7X4LNY7_9VIBR</name>
<sequence>MDLSTISFLTRFRGHALIEHATQVVHQASHSAFTELLELDSTTTIAHTLFRAQSKGSDTRQHREHTYSISSEWRSALVNSPRTPYHILEHSDPHLDEDHSVDFLLVVPIATHADDILGFLVSGFQTKEAISEQVCHFHSIVTSLINGTLCYQILSERSESLVNRLSYEVSHDHLTGLMNRNYLTDMLERMIEGYREPFTLIVIDIDHFQEINDVYGSYVGDNVLKHIAQIIQQYVPDEHYRFRLASDEFAIITESTEPMIICDEILNEIEVGYTVAPHSITLNAKVGFTTFNKDIFSAEQLIANASIALNDCKLSRNEKIRCFDTQLSQAYMRRARITDLLRIELNKPQNVKQELSVYMQPIVKKGQLEWNYFEVLARWNSHEMGHVSPVEFIAAAENSGLMVLLGKRIIELACKAKQELERSLGYNVKLGINCSPEQLDDPQEYIQFLTETLAKYHYYPDEFTIELTESVLLSPNTDIVSLLDKLRRLGFRIALDDFGTGYSSLNYIHSYPIDCIKIDATFVRNLLTNQTSEKVVSLIIHLAKLLNVDLVAEGVETIHELEKLYSMGCENIQGYYFSKPLPPSQLLSVNKIANDNITLN</sequence>
<dbReference type="PANTHER" id="PTHR33121">
    <property type="entry name" value="CYCLIC DI-GMP PHOSPHODIESTERASE PDEF"/>
    <property type="match status" value="1"/>
</dbReference>
<dbReference type="InterPro" id="IPR050706">
    <property type="entry name" value="Cyclic-di-GMP_PDE-like"/>
</dbReference>
<keyword evidence="4" id="KW-1185">Reference proteome</keyword>
<dbReference type="InterPro" id="IPR043128">
    <property type="entry name" value="Rev_trsase/Diguanyl_cyclase"/>
</dbReference>
<gene>
    <name evidence="3" type="ORF">F9817_19915</name>
</gene>
<dbReference type="GO" id="GO:0071111">
    <property type="term" value="F:cyclic-guanylate-specific phosphodiesterase activity"/>
    <property type="evidence" value="ECO:0007669"/>
    <property type="project" value="InterPro"/>
</dbReference>
<dbReference type="PROSITE" id="PS50883">
    <property type="entry name" value="EAL"/>
    <property type="match status" value="1"/>
</dbReference>